<proteinExistence type="predicted"/>
<accession>A0A8X8B9F1</accession>
<gene>
    <name evidence="2" type="ORF">Bca52824_009738</name>
</gene>
<evidence type="ECO:0000256" key="1">
    <source>
        <dbReference type="SAM" id="MobiDB-lite"/>
    </source>
</evidence>
<dbReference type="AlphaFoldDB" id="A0A8X8B9F1"/>
<evidence type="ECO:0000313" key="2">
    <source>
        <dbReference type="EMBL" id="KAG2327010.1"/>
    </source>
</evidence>
<keyword evidence="3" id="KW-1185">Reference proteome</keyword>
<protein>
    <submittedName>
        <fullName evidence="2">Uncharacterized protein</fullName>
    </submittedName>
</protein>
<feature type="compositionally biased region" description="Polar residues" evidence="1">
    <location>
        <begin position="1"/>
        <end position="14"/>
    </location>
</feature>
<evidence type="ECO:0000313" key="3">
    <source>
        <dbReference type="Proteomes" id="UP000886595"/>
    </source>
</evidence>
<organism evidence="2 3">
    <name type="scientific">Brassica carinata</name>
    <name type="common">Ethiopian mustard</name>
    <name type="synonym">Abyssinian cabbage</name>
    <dbReference type="NCBI Taxonomy" id="52824"/>
    <lineage>
        <taxon>Eukaryota</taxon>
        <taxon>Viridiplantae</taxon>
        <taxon>Streptophyta</taxon>
        <taxon>Embryophyta</taxon>
        <taxon>Tracheophyta</taxon>
        <taxon>Spermatophyta</taxon>
        <taxon>Magnoliopsida</taxon>
        <taxon>eudicotyledons</taxon>
        <taxon>Gunneridae</taxon>
        <taxon>Pentapetalae</taxon>
        <taxon>rosids</taxon>
        <taxon>malvids</taxon>
        <taxon>Brassicales</taxon>
        <taxon>Brassicaceae</taxon>
        <taxon>Brassiceae</taxon>
        <taxon>Brassica</taxon>
    </lineage>
</organism>
<comment type="caution">
    <text evidence="2">The sequence shown here is derived from an EMBL/GenBank/DDBJ whole genome shotgun (WGS) entry which is preliminary data.</text>
</comment>
<sequence length="68" mass="7280">MGLDYSYTQPTSSEGYGDNSGDSGGYNTTEHDILLDQAEIEAAKANTHRSLKWSLASPKNATVVASRT</sequence>
<feature type="compositionally biased region" description="Low complexity" evidence="1">
    <location>
        <begin position="15"/>
        <end position="27"/>
    </location>
</feature>
<dbReference type="EMBL" id="JAAMPC010000002">
    <property type="protein sequence ID" value="KAG2327010.1"/>
    <property type="molecule type" value="Genomic_DNA"/>
</dbReference>
<dbReference type="Proteomes" id="UP000886595">
    <property type="component" value="Unassembled WGS sequence"/>
</dbReference>
<name>A0A8X8B9F1_BRACI</name>
<feature type="region of interest" description="Disordered" evidence="1">
    <location>
        <begin position="1"/>
        <end position="29"/>
    </location>
</feature>
<reference evidence="2 3" key="1">
    <citation type="submission" date="2020-02" db="EMBL/GenBank/DDBJ databases">
        <authorList>
            <person name="Ma Q."/>
            <person name="Huang Y."/>
            <person name="Song X."/>
            <person name="Pei D."/>
        </authorList>
    </citation>
    <scope>NUCLEOTIDE SEQUENCE [LARGE SCALE GENOMIC DNA]</scope>
    <source>
        <strain evidence="2">Sxm20200214</strain>
        <tissue evidence="2">Leaf</tissue>
    </source>
</reference>